<feature type="transmembrane region" description="Helical" evidence="1">
    <location>
        <begin position="41"/>
        <end position="61"/>
    </location>
</feature>
<keyword evidence="1" id="KW-1133">Transmembrane helix</keyword>
<organism evidence="2 3">
    <name type="scientific">SAR86 cluster bacterium</name>
    <dbReference type="NCBI Taxonomy" id="2030880"/>
    <lineage>
        <taxon>Bacteria</taxon>
        <taxon>Pseudomonadati</taxon>
        <taxon>Pseudomonadota</taxon>
        <taxon>Gammaproteobacteria</taxon>
        <taxon>SAR86 cluster</taxon>
    </lineage>
</organism>
<name>A0A972VZN8_9GAMM</name>
<evidence type="ECO:0000256" key="1">
    <source>
        <dbReference type="SAM" id="Phobius"/>
    </source>
</evidence>
<comment type="caution">
    <text evidence="2">The sequence shown here is derived from an EMBL/GenBank/DDBJ whole genome shotgun (WGS) entry which is preliminary data.</text>
</comment>
<gene>
    <name evidence="2" type="ORF">HQ497_14635</name>
</gene>
<dbReference type="EMBL" id="JABMOJ010000542">
    <property type="protein sequence ID" value="NQV66593.1"/>
    <property type="molecule type" value="Genomic_DNA"/>
</dbReference>
<evidence type="ECO:0000313" key="2">
    <source>
        <dbReference type="EMBL" id="NQV66593.1"/>
    </source>
</evidence>
<keyword evidence="1" id="KW-0812">Transmembrane</keyword>
<reference evidence="2" key="1">
    <citation type="submission" date="2020-05" db="EMBL/GenBank/DDBJ databases">
        <title>Sulfur intermediates as new biogeochemical hubs in an aquatic model microbial ecosystem.</title>
        <authorList>
            <person name="Vigneron A."/>
        </authorList>
    </citation>
    <scope>NUCLEOTIDE SEQUENCE</scope>
    <source>
        <strain evidence="2">Bin.250</strain>
    </source>
</reference>
<keyword evidence="1" id="KW-0472">Membrane</keyword>
<sequence length="244" mass="27238">MVDNRSDLDLIPAIAPAKDEVASYRRSGRSDAPKQSNFNGILVFALVLMAIVMGVGGFALYQIQQKLDQSNQLLDEGQKSIRDLNDRLAATGTDVSKTLQVMQAQQSTNLGEIDKLWAVAYRQNRPRIQTIEETLTKLTAMDKKLDAQMATQVSSINKVAERFEKLSAQMIADNKEQSTSIALIRGQFQSQSTSLEGSRLSLLALGKQVKDVEEAIAVFDRYRQQNNQRLLEIQRQLQAQPQTP</sequence>
<evidence type="ECO:0000313" key="3">
    <source>
        <dbReference type="Proteomes" id="UP000754644"/>
    </source>
</evidence>
<proteinExistence type="predicted"/>
<dbReference type="Proteomes" id="UP000754644">
    <property type="component" value="Unassembled WGS sequence"/>
</dbReference>
<protein>
    <submittedName>
        <fullName evidence="2">Uncharacterized protein</fullName>
    </submittedName>
</protein>
<dbReference type="AlphaFoldDB" id="A0A972VZN8"/>
<accession>A0A972VZN8</accession>